<reference evidence="2" key="1">
    <citation type="submission" date="2017-09" db="EMBL/GenBank/DDBJ databases">
        <authorList>
            <person name="Feng G."/>
            <person name="Zhu H."/>
        </authorList>
    </citation>
    <scope>NUCLEOTIDE SEQUENCE [LARGE SCALE GENOMIC DNA]</scope>
    <source>
        <strain evidence="2">1PNM-20</strain>
    </source>
</reference>
<dbReference type="Pfam" id="PF17963">
    <property type="entry name" value="Big_9"/>
    <property type="match status" value="2"/>
</dbReference>
<evidence type="ECO:0000313" key="1">
    <source>
        <dbReference type="EMBL" id="PAX06346.1"/>
    </source>
</evidence>
<gene>
    <name evidence="1" type="ORF">CKY28_17865</name>
</gene>
<comment type="caution">
    <text evidence="1">The sequence shown here is derived from an EMBL/GenBank/DDBJ whole genome shotgun (WGS) entry which is preliminary data.</text>
</comment>
<organism evidence="1 2">
    <name type="scientific">Sphingomonas lenta</name>
    <dbReference type="NCBI Taxonomy" id="1141887"/>
    <lineage>
        <taxon>Bacteria</taxon>
        <taxon>Pseudomonadati</taxon>
        <taxon>Pseudomonadota</taxon>
        <taxon>Alphaproteobacteria</taxon>
        <taxon>Sphingomonadales</taxon>
        <taxon>Sphingomonadaceae</taxon>
        <taxon>Sphingomonas</taxon>
    </lineage>
</organism>
<evidence type="ECO:0008006" key="3">
    <source>
        <dbReference type="Google" id="ProtNLM"/>
    </source>
</evidence>
<dbReference type="OrthoDB" id="7520414at2"/>
<dbReference type="RefSeq" id="WP_095999752.1">
    <property type="nucleotide sequence ID" value="NZ_NSLI01000008.1"/>
</dbReference>
<sequence>MAIKNTVVNGEAFMQGKYLALGVNSSGSLGTKQNVPGGIFSDASNGFTRLGLYADLDGFGVGRASTVTEAMLDGTPTEGFTIGYKVGGAKYVHQNQERTARTHIDGATSDRSAGGVAKTGWTGTTTEKLAVDQTISLTDDGKFVRVDIVLTNKSAAAMTDLVYMRSIDPDHGATFGTENKIVAQGGANGALVAAYSGATPFFYYAQDPRAVVSTTAGYRSVDPYTAVVTDAPQVVGHTLKGDNVVNIAFDAGTLAAGATTKFTFYMGVTDNLDATIAAIKAGGGADVPTTTPPNAAPVAEDDAFALVAGATAKGNVLANDKDANGDALSVTIGAGPKNGALVLNKDGSFSYTATAGFTGVDSFTYVASDGKATDAATVTLTVTAPANTAPVARADSFSTKAATAVAGNVLANDTDAEGQALSATLVAGPANGTLSMAANGAFTYTPKAGFSGVDTFSYTASDGAAKSAAATVSVTVAAPTAPPPVVTPPVTTGTDAVLTRSGTRDGSAADNQFLSGADHRNSFFVDSKGVSGNDRITNFQNHDVLVTTKALHDGNADGVIGLGGTRVMLDSPSGGDMVRIDGVYALRELGMTAGGLHVYAKANVRPTGAIEGKLGADALAGDLGDAAADTFFFDTALDLDLGQDTIDRFGAKDVLVTTSALADGNGDGIISFGDGRVQLVGSTGAPDDQSVAGEAGSVALRSMSGAAVNALEFDGTVVHGDTVFYVYSLVGSAAGTDSLI</sequence>
<accession>A0A2A2SAR8</accession>
<dbReference type="AlphaFoldDB" id="A0A2A2SAR8"/>
<name>A0A2A2SAR8_9SPHN</name>
<protein>
    <recommendedName>
        <fullName evidence="3">RapA2 cadherin-like domain-containing protein</fullName>
    </recommendedName>
</protein>
<proteinExistence type="predicted"/>
<dbReference type="NCBIfam" id="NF012211">
    <property type="entry name" value="tand_rpt_95"/>
    <property type="match status" value="2"/>
</dbReference>
<keyword evidence="2" id="KW-1185">Reference proteome</keyword>
<evidence type="ECO:0000313" key="2">
    <source>
        <dbReference type="Proteomes" id="UP000218151"/>
    </source>
</evidence>
<dbReference type="EMBL" id="NSLI01000008">
    <property type="protein sequence ID" value="PAX06346.1"/>
    <property type="molecule type" value="Genomic_DNA"/>
</dbReference>
<dbReference type="Proteomes" id="UP000218151">
    <property type="component" value="Unassembled WGS sequence"/>
</dbReference>
<dbReference type="Gene3D" id="2.60.40.2810">
    <property type="match status" value="2"/>
</dbReference>